<accession>A0ACC2KPX6</accession>
<proteinExistence type="predicted"/>
<dbReference type="Proteomes" id="UP001234297">
    <property type="component" value="Chromosome 10"/>
</dbReference>
<comment type="caution">
    <text evidence="1">The sequence shown here is derived from an EMBL/GenBank/DDBJ whole genome shotgun (WGS) entry which is preliminary data.</text>
</comment>
<organism evidence="1 2">
    <name type="scientific">Persea americana</name>
    <name type="common">Avocado</name>
    <dbReference type="NCBI Taxonomy" id="3435"/>
    <lineage>
        <taxon>Eukaryota</taxon>
        <taxon>Viridiplantae</taxon>
        <taxon>Streptophyta</taxon>
        <taxon>Embryophyta</taxon>
        <taxon>Tracheophyta</taxon>
        <taxon>Spermatophyta</taxon>
        <taxon>Magnoliopsida</taxon>
        <taxon>Magnoliidae</taxon>
        <taxon>Laurales</taxon>
        <taxon>Lauraceae</taxon>
        <taxon>Persea</taxon>
    </lineage>
</organism>
<sequence length="889" mass="103753">MTSYQGRTGMLSDIVEECRLKKRQFFFYQGRSGMLGDIVKECQHTKKIHLFAQPDQDPQMILDEQPLPKHVMTDNSIPSMHFYQGQYHRGLSGLLSDIVEECRLMKRRCCPAQYQDPQMLDSSLKRTYDGVPNEQPTSEHVKVEHLCDGKKDSEVIIKSSAISASTGNVSDSINDDLARAKSKKPKTKGLSLIELFTSDQIREHINSLRSGQSKSVDERPKAVRDPMNDNLCQLCEAENIFFEKPPLVCSKCGTCVKHNAKYYATTCRTSQYLFCNSCYTKNHGESFTVSEVFVNKAELKKHRNNEQTEEPWVQCDNCKGWQHQICALFNGKRNEEEEVEYTCPFCYQKEITSGEREPLSQDFIPGAKDLPRTLLSDHIEKQLFRHLKKERKQRAKMMGESYDEVPGAEGLVIRVLSSVDKKLKVQPEFWEFFKNRNYPSEFPYKSKVIMLFQKIEGVDVCLFSMFVQEFGSECHFPNQRRVYLSYLDSVKYFRPEIKTVNGEALRTFVYHEILIGYLDYCKKRGFTSFYLWASPPLKDDDYILYCHPEIQKTPRCDRLREWYLSMIQKAIKEKVVVGCTNLYDQFFMRAVECKAEVTMAQLPYFDGDYFPGAIEEIIKKEKEKGPKRTRARKTVRCTDFSETLSEEDMLLMQKLGKTIRPMKRNFIMVHLQHACSHCCEIIVSGKRWICNQCENLQLCHKCHDEEEKHHKKDKHPTQNKEKHLLYPVEVKDVPSDTKDKDGILDCGFFDTRHAFLKLCQVNHYQFNTLRRAKHSSMMVLYHLHNPTAPAFTRTCFICFNEIGTNKGWHCETCSENKIYRSSNSLVFWYMLLSVMLQLETTQIATESIFVSFMTFQRAKLRKPHCNDLKDHMKKWLQLYGGLKKVADQK</sequence>
<keyword evidence="2" id="KW-1185">Reference proteome</keyword>
<gene>
    <name evidence="1" type="ORF">MRB53_031537</name>
</gene>
<name>A0ACC2KPX6_PERAE</name>
<evidence type="ECO:0000313" key="2">
    <source>
        <dbReference type="Proteomes" id="UP001234297"/>
    </source>
</evidence>
<protein>
    <submittedName>
        <fullName evidence="1">Uncharacterized protein</fullName>
    </submittedName>
</protein>
<evidence type="ECO:0000313" key="1">
    <source>
        <dbReference type="EMBL" id="KAJ8623008.1"/>
    </source>
</evidence>
<dbReference type="EMBL" id="CM056818">
    <property type="protein sequence ID" value="KAJ8623008.1"/>
    <property type="molecule type" value="Genomic_DNA"/>
</dbReference>
<reference evidence="1 2" key="1">
    <citation type="journal article" date="2022" name="Hortic Res">
        <title>A haplotype resolved chromosomal level avocado genome allows analysis of novel avocado genes.</title>
        <authorList>
            <person name="Nath O."/>
            <person name="Fletcher S.J."/>
            <person name="Hayward A."/>
            <person name="Shaw L.M."/>
            <person name="Masouleh A.K."/>
            <person name="Furtado A."/>
            <person name="Henry R.J."/>
            <person name="Mitter N."/>
        </authorList>
    </citation>
    <scope>NUCLEOTIDE SEQUENCE [LARGE SCALE GENOMIC DNA]</scope>
    <source>
        <strain evidence="2">cv. Hass</strain>
    </source>
</reference>